<evidence type="ECO:0000313" key="1">
    <source>
        <dbReference type="EMBL" id="RCH99077.1"/>
    </source>
</evidence>
<sequence>MLHNGKMIAYLAAEKGSSEIQDDLTASPVPVEEDDNDISFISTTSGGTYEYQSDSFDKSNSPILAYITSFDELSPITEENLFNLAYISGNLSIVERL</sequence>
<keyword evidence="2" id="KW-1185">Reference proteome</keyword>
<dbReference type="EMBL" id="PJQL01000148">
    <property type="protein sequence ID" value="RCH99077.1"/>
    <property type="molecule type" value="Genomic_DNA"/>
</dbReference>
<comment type="caution">
    <text evidence="1">The sequence shown here is derived from an EMBL/GenBank/DDBJ whole genome shotgun (WGS) entry which is preliminary data.</text>
</comment>
<accession>A0A367KA86</accession>
<protein>
    <submittedName>
        <fullName evidence="1">Uncharacterized protein</fullName>
    </submittedName>
</protein>
<dbReference type="AlphaFoldDB" id="A0A367KA86"/>
<proteinExistence type="predicted"/>
<dbReference type="Proteomes" id="UP000252139">
    <property type="component" value="Unassembled WGS sequence"/>
</dbReference>
<reference evidence="1 2" key="1">
    <citation type="journal article" date="2018" name="G3 (Bethesda)">
        <title>Phylogenetic and Phylogenomic Definition of Rhizopus Species.</title>
        <authorList>
            <person name="Gryganskyi A.P."/>
            <person name="Golan J."/>
            <person name="Dolatabadi S."/>
            <person name="Mondo S."/>
            <person name="Robb S."/>
            <person name="Idnurm A."/>
            <person name="Muszewska A."/>
            <person name="Steczkiewicz K."/>
            <person name="Masonjones S."/>
            <person name="Liao H.L."/>
            <person name="Gajdeczka M.T."/>
            <person name="Anike F."/>
            <person name="Vuek A."/>
            <person name="Anishchenko I.M."/>
            <person name="Voigt K."/>
            <person name="de Hoog G.S."/>
            <person name="Smith M.E."/>
            <person name="Heitman J."/>
            <person name="Vilgalys R."/>
            <person name="Stajich J.E."/>
        </authorList>
    </citation>
    <scope>NUCLEOTIDE SEQUENCE [LARGE SCALE GENOMIC DNA]</scope>
    <source>
        <strain evidence="1 2">CBS 357.93</strain>
    </source>
</reference>
<dbReference type="OrthoDB" id="2206566at2759"/>
<evidence type="ECO:0000313" key="2">
    <source>
        <dbReference type="Proteomes" id="UP000252139"/>
    </source>
</evidence>
<organism evidence="1 2">
    <name type="scientific">Rhizopus azygosporus</name>
    <name type="common">Rhizopus microsporus var. azygosporus</name>
    <dbReference type="NCBI Taxonomy" id="86630"/>
    <lineage>
        <taxon>Eukaryota</taxon>
        <taxon>Fungi</taxon>
        <taxon>Fungi incertae sedis</taxon>
        <taxon>Mucoromycota</taxon>
        <taxon>Mucoromycotina</taxon>
        <taxon>Mucoromycetes</taxon>
        <taxon>Mucorales</taxon>
        <taxon>Mucorineae</taxon>
        <taxon>Rhizopodaceae</taxon>
        <taxon>Rhizopus</taxon>
    </lineage>
</organism>
<name>A0A367KA86_RHIAZ</name>
<gene>
    <name evidence="1" type="ORF">CU097_008800</name>
</gene>